<dbReference type="PANTHER" id="PTHR21569:SF1">
    <property type="entry name" value="SMALL RIBOSOMAL SUBUNIT PROTEIN US9M"/>
    <property type="match status" value="1"/>
</dbReference>
<sequence>MQKTTFLTTQQAQEKRQWFTIDAAGVPLGRLATKVADVLRGKQKRDFTPNQDCGSFVIVINASKVVLTGRRKSSIAKAKLTPGSGKITVNGTALASYFPTPIVIQYLQFPLVITSNDKNFDVAVKVSGGGFTGQSGAIRLAITRALIKADAEYKKVLKAEGLTTRDARSKERKKYGKYGARRSPQFTKR</sequence>
<dbReference type="SUPFAM" id="SSF54211">
    <property type="entry name" value="Ribosomal protein S5 domain 2-like"/>
    <property type="match status" value="1"/>
</dbReference>
<evidence type="ECO:0000256" key="4">
    <source>
        <dbReference type="ARBA" id="ARBA00023274"/>
    </source>
</evidence>
<dbReference type="Proteomes" id="UP000682733">
    <property type="component" value="Unassembled WGS sequence"/>
</dbReference>
<dbReference type="PROSITE" id="PS00360">
    <property type="entry name" value="RIBOSOMAL_S9"/>
    <property type="match status" value="1"/>
</dbReference>
<evidence type="ECO:0000256" key="5">
    <source>
        <dbReference type="RuleBase" id="RU003815"/>
    </source>
</evidence>
<keyword evidence="3 5" id="KW-0689">Ribosomal protein</keyword>
<protein>
    <recommendedName>
        <fullName evidence="10">30S ribosomal protein S9, chloroplastic</fullName>
    </recommendedName>
</protein>
<accession>A0A8S2GY53</accession>
<evidence type="ECO:0000256" key="1">
    <source>
        <dbReference type="ARBA" id="ARBA00005251"/>
    </source>
</evidence>
<dbReference type="EMBL" id="CAJOBA010001100">
    <property type="protein sequence ID" value="CAF3576357.1"/>
    <property type="molecule type" value="Genomic_DNA"/>
</dbReference>
<organism evidence="8 9">
    <name type="scientific">Didymodactylos carnosus</name>
    <dbReference type="NCBI Taxonomy" id="1234261"/>
    <lineage>
        <taxon>Eukaryota</taxon>
        <taxon>Metazoa</taxon>
        <taxon>Spiralia</taxon>
        <taxon>Gnathifera</taxon>
        <taxon>Rotifera</taxon>
        <taxon>Eurotatoria</taxon>
        <taxon>Bdelloidea</taxon>
        <taxon>Philodinida</taxon>
        <taxon>Philodinidae</taxon>
        <taxon>Didymodactylos</taxon>
    </lineage>
</organism>
<dbReference type="GO" id="GO:0022627">
    <property type="term" value="C:cytosolic small ribosomal subunit"/>
    <property type="evidence" value="ECO:0007669"/>
    <property type="project" value="TreeGrafter"/>
</dbReference>
<comment type="similarity">
    <text evidence="1 5">Belongs to the universal ribosomal protein uS9 family.</text>
</comment>
<dbReference type="GO" id="GO:0003723">
    <property type="term" value="F:RNA binding"/>
    <property type="evidence" value="ECO:0007669"/>
    <property type="project" value="TreeGrafter"/>
</dbReference>
<keyword evidence="4 5" id="KW-0687">Ribonucleoprotein</keyword>
<dbReference type="GO" id="GO:0003735">
    <property type="term" value="F:structural constituent of ribosome"/>
    <property type="evidence" value="ECO:0007669"/>
    <property type="project" value="InterPro"/>
</dbReference>
<evidence type="ECO:0000313" key="8">
    <source>
        <dbReference type="EMBL" id="CAF3576357.1"/>
    </source>
</evidence>
<evidence type="ECO:0000313" key="7">
    <source>
        <dbReference type="EMBL" id="CAF0793600.1"/>
    </source>
</evidence>
<name>A0A8S2GY53_9BILA</name>
<dbReference type="AlphaFoldDB" id="A0A8S2GY53"/>
<dbReference type="InterPro" id="IPR000754">
    <property type="entry name" value="Ribosomal_uS9"/>
</dbReference>
<evidence type="ECO:0000256" key="3">
    <source>
        <dbReference type="ARBA" id="ARBA00022980"/>
    </source>
</evidence>
<dbReference type="Pfam" id="PF00380">
    <property type="entry name" value="Ribosomal_S9"/>
    <property type="match status" value="1"/>
</dbReference>
<comment type="caution">
    <text evidence="8">The sequence shown here is derived from an EMBL/GenBank/DDBJ whole genome shotgun (WGS) entry which is preliminary data.</text>
</comment>
<comment type="similarity">
    <text evidence="2">Belongs to the universal ribosomal protein uL13 family.</text>
</comment>
<dbReference type="InterPro" id="IPR023035">
    <property type="entry name" value="Ribosomal_uS9_bac/plastid"/>
</dbReference>
<evidence type="ECO:0008006" key="10">
    <source>
        <dbReference type="Google" id="ProtNLM"/>
    </source>
</evidence>
<dbReference type="InterPro" id="IPR014721">
    <property type="entry name" value="Ribsml_uS5_D2-typ_fold_subgr"/>
</dbReference>
<dbReference type="SUPFAM" id="SSF52161">
    <property type="entry name" value="Ribosomal protein L13"/>
    <property type="match status" value="1"/>
</dbReference>
<dbReference type="Gene3D" id="3.30.230.10">
    <property type="match status" value="1"/>
</dbReference>
<dbReference type="EMBL" id="CAJNOK010001101">
    <property type="protein sequence ID" value="CAF0793600.1"/>
    <property type="molecule type" value="Genomic_DNA"/>
</dbReference>
<dbReference type="InterPro" id="IPR036899">
    <property type="entry name" value="Ribosomal_uL13_sf"/>
</dbReference>
<evidence type="ECO:0000313" key="9">
    <source>
        <dbReference type="Proteomes" id="UP000682733"/>
    </source>
</evidence>
<evidence type="ECO:0000256" key="2">
    <source>
        <dbReference type="ARBA" id="ARBA00006227"/>
    </source>
</evidence>
<dbReference type="FunFam" id="3.30.230.10:FF:000001">
    <property type="entry name" value="30S ribosomal protein S9"/>
    <property type="match status" value="1"/>
</dbReference>
<dbReference type="CDD" id="cd00392">
    <property type="entry name" value="Ribosomal_L13"/>
    <property type="match status" value="1"/>
</dbReference>
<dbReference type="NCBIfam" id="NF001099">
    <property type="entry name" value="PRK00132.1"/>
    <property type="match status" value="1"/>
</dbReference>
<reference evidence="8" key="1">
    <citation type="submission" date="2021-02" db="EMBL/GenBank/DDBJ databases">
        <authorList>
            <person name="Nowell W R."/>
        </authorList>
    </citation>
    <scope>NUCLEOTIDE SEQUENCE</scope>
</reference>
<proteinExistence type="inferred from homology"/>
<dbReference type="PANTHER" id="PTHR21569">
    <property type="entry name" value="RIBOSOMAL PROTEIN S9"/>
    <property type="match status" value="1"/>
</dbReference>
<feature type="region of interest" description="Disordered" evidence="6">
    <location>
        <begin position="166"/>
        <end position="189"/>
    </location>
</feature>
<dbReference type="HAMAP" id="MF_00532_B">
    <property type="entry name" value="Ribosomal_uS9_B"/>
    <property type="match status" value="1"/>
</dbReference>
<feature type="compositionally biased region" description="Basic residues" evidence="6">
    <location>
        <begin position="170"/>
        <end position="180"/>
    </location>
</feature>
<dbReference type="Proteomes" id="UP000677228">
    <property type="component" value="Unassembled WGS sequence"/>
</dbReference>
<gene>
    <name evidence="7" type="ORF">OVA965_LOCUS4267</name>
    <name evidence="8" type="ORF">TMI583_LOCUS4262</name>
</gene>
<dbReference type="InterPro" id="IPR020574">
    <property type="entry name" value="Ribosomal_uS9_CS"/>
</dbReference>
<dbReference type="InterPro" id="IPR020568">
    <property type="entry name" value="Ribosomal_Su5_D2-typ_SF"/>
</dbReference>
<dbReference type="InterPro" id="IPR005822">
    <property type="entry name" value="Ribosomal_uL13"/>
</dbReference>
<dbReference type="GO" id="GO:0006412">
    <property type="term" value="P:translation"/>
    <property type="evidence" value="ECO:0007669"/>
    <property type="project" value="InterPro"/>
</dbReference>
<evidence type="ECO:0000256" key="6">
    <source>
        <dbReference type="SAM" id="MobiDB-lite"/>
    </source>
</evidence>